<evidence type="ECO:0000256" key="2">
    <source>
        <dbReference type="ARBA" id="ARBA00023136"/>
    </source>
</evidence>
<dbReference type="InterPro" id="IPR013106">
    <property type="entry name" value="Ig_V-set"/>
</dbReference>
<comment type="subcellular location">
    <subcellularLocation>
        <location evidence="1">Membrane</location>
    </subcellularLocation>
</comment>
<sequence>QSLCLQNHQDDFILSLLHSFFSLFPLDFRSTHFLTVVVFVYLCNGAEKKKESWSYTNINENFLLGWIKPNLQGEETVFLYRNDGILLDQDESFQNRVSLKDPQMKDGDLSVVLENVKINDNGTYECRVIQRNDSQRRWNLISTIGLQVECLETKSHFFFCTFFCIPIESMLVSFVLLLLKCEHMSFKKEICCSNNLQKWINSVLLKGQSGGNNKAFYSNKHFRICHYKTKNNKKKMTK</sequence>
<evidence type="ECO:0000259" key="4">
    <source>
        <dbReference type="Pfam" id="PF07686"/>
    </source>
</evidence>
<dbReference type="InterPro" id="IPR050504">
    <property type="entry name" value="IgSF_BTN/MOG"/>
</dbReference>
<dbReference type="InterPro" id="IPR036179">
    <property type="entry name" value="Ig-like_dom_sf"/>
</dbReference>
<feature type="domain" description="Immunoglobulin V-set" evidence="4">
    <location>
        <begin position="59"/>
        <end position="133"/>
    </location>
</feature>
<dbReference type="Pfam" id="PF07686">
    <property type="entry name" value="V-set"/>
    <property type="match status" value="1"/>
</dbReference>
<proteinExistence type="predicted"/>
<dbReference type="SUPFAM" id="SSF48726">
    <property type="entry name" value="Immunoglobulin"/>
    <property type="match status" value="1"/>
</dbReference>
<accession>A0A3B3CH73</accession>
<dbReference type="GeneTree" id="ENSGT01030000234777"/>
<keyword evidence="3" id="KW-0393">Immunoglobulin domain</keyword>
<evidence type="ECO:0000256" key="1">
    <source>
        <dbReference type="ARBA" id="ARBA00004370"/>
    </source>
</evidence>
<dbReference type="PANTHER" id="PTHR24100:SF151">
    <property type="entry name" value="ICOS LIGAND"/>
    <property type="match status" value="1"/>
</dbReference>
<dbReference type="GO" id="GO:0050852">
    <property type="term" value="P:T cell receptor signaling pathway"/>
    <property type="evidence" value="ECO:0007669"/>
    <property type="project" value="TreeGrafter"/>
</dbReference>
<protein>
    <recommendedName>
        <fullName evidence="4">Immunoglobulin V-set domain-containing protein</fullName>
    </recommendedName>
</protein>
<evidence type="ECO:0000313" key="5">
    <source>
        <dbReference type="Ensembl" id="ENSOMEP00000016438.1"/>
    </source>
</evidence>
<dbReference type="GO" id="GO:0001817">
    <property type="term" value="P:regulation of cytokine production"/>
    <property type="evidence" value="ECO:0007669"/>
    <property type="project" value="TreeGrafter"/>
</dbReference>
<dbReference type="InterPro" id="IPR013783">
    <property type="entry name" value="Ig-like_fold"/>
</dbReference>
<keyword evidence="2" id="KW-0472">Membrane</keyword>
<reference evidence="5" key="2">
    <citation type="submission" date="2025-09" db="UniProtKB">
        <authorList>
            <consortium name="Ensembl"/>
        </authorList>
    </citation>
    <scope>IDENTIFICATION</scope>
</reference>
<keyword evidence="6" id="KW-1185">Reference proteome</keyword>
<dbReference type="PaxDb" id="30732-ENSOMEP00000016438"/>
<reference evidence="5" key="1">
    <citation type="submission" date="2025-08" db="UniProtKB">
        <authorList>
            <consortium name="Ensembl"/>
        </authorList>
    </citation>
    <scope>IDENTIFICATION</scope>
</reference>
<evidence type="ECO:0000256" key="3">
    <source>
        <dbReference type="ARBA" id="ARBA00023319"/>
    </source>
</evidence>
<dbReference type="GO" id="GO:0009897">
    <property type="term" value="C:external side of plasma membrane"/>
    <property type="evidence" value="ECO:0007669"/>
    <property type="project" value="TreeGrafter"/>
</dbReference>
<dbReference type="AlphaFoldDB" id="A0A3B3CH73"/>
<dbReference type="GO" id="GO:0005102">
    <property type="term" value="F:signaling receptor binding"/>
    <property type="evidence" value="ECO:0007669"/>
    <property type="project" value="TreeGrafter"/>
</dbReference>
<dbReference type="Ensembl" id="ENSOMET00000024915.1">
    <property type="protein sequence ID" value="ENSOMEP00000016438.1"/>
    <property type="gene ID" value="ENSOMEG00000018075.1"/>
</dbReference>
<name>A0A3B3CH73_ORYME</name>
<evidence type="ECO:0000313" key="6">
    <source>
        <dbReference type="Proteomes" id="UP000261560"/>
    </source>
</evidence>
<dbReference type="Proteomes" id="UP000261560">
    <property type="component" value="Unplaced"/>
</dbReference>
<dbReference type="Gene3D" id="2.60.40.10">
    <property type="entry name" value="Immunoglobulins"/>
    <property type="match status" value="1"/>
</dbReference>
<dbReference type="PANTHER" id="PTHR24100">
    <property type="entry name" value="BUTYROPHILIN"/>
    <property type="match status" value="1"/>
</dbReference>
<organism evidence="5 6">
    <name type="scientific">Oryzias melastigma</name>
    <name type="common">Marine medaka</name>
    <dbReference type="NCBI Taxonomy" id="30732"/>
    <lineage>
        <taxon>Eukaryota</taxon>
        <taxon>Metazoa</taxon>
        <taxon>Chordata</taxon>
        <taxon>Craniata</taxon>
        <taxon>Vertebrata</taxon>
        <taxon>Euteleostomi</taxon>
        <taxon>Actinopterygii</taxon>
        <taxon>Neopterygii</taxon>
        <taxon>Teleostei</taxon>
        <taxon>Neoteleostei</taxon>
        <taxon>Acanthomorphata</taxon>
        <taxon>Ovalentaria</taxon>
        <taxon>Atherinomorphae</taxon>
        <taxon>Beloniformes</taxon>
        <taxon>Adrianichthyidae</taxon>
        <taxon>Oryziinae</taxon>
        <taxon>Oryzias</taxon>
    </lineage>
</organism>